<evidence type="ECO:0000256" key="2">
    <source>
        <dbReference type="ARBA" id="ARBA00004496"/>
    </source>
</evidence>
<keyword evidence="8" id="KW-0819">tRNA processing</keyword>
<keyword evidence="6" id="KW-0963">Cytoplasm</keyword>
<dbReference type="PROSITE" id="PS50082">
    <property type="entry name" value="WD_REPEATS_2"/>
    <property type="match status" value="1"/>
</dbReference>
<dbReference type="PROSITE" id="PS50294">
    <property type="entry name" value="WD_REPEATS_REGION"/>
    <property type="match status" value="1"/>
</dbReference>
<dbReference type="GO" id="GO:0033588">
    <property type="term" value="C:elongator holoenzyme complex"/>
    <property type="evidence" value="ECO:0007669"/>
    <property type="project" value="InterPro"/>
</dbReference>
<dbReference type="OrthoDB" id="27911at2759"/>
<dbReference type="Gene3D" id="2.130.10.10">
    <property type="entry name" value="YVTN repeat-like/Quinoprotein amine dehydrogenase"/>
    <property type="match status" value="2"/>
</dbReference>
<comment type="similarity">
    <text evidence="4">Belongs to the WD repeat ELP2 family.</text>
</comment>
<keyword evidence="9" id="KW-0677">Repeat</keyword>
<comment type="pathway">
    <text evidence="3">tRNA modification; 5-methoxycarbonylmethyl-2-thiouridine-tRNA biosynthesis.</text>
</comment>
<dbReference type="SUPFAM" id="SSF50978">
    <property type="entry name" value="WD40 repeat-like"/>
    <property type="match status" value="1"/>
</dbReference>
<evidence type="ECO:0000256" key="4">
    <source>
        <dbReference type="ARBA" id="ARBA00005881"/>
    </source>
</evidence>
<evidence type="ECO:0000256" key="6">
    <source>
        <dbReference type="ARBA" id="ARBA00022490"/>
    </source>
</evidence>
<dbReference type="InterPro" id="IPR001680">
    <property type="entry name" value="WD40_rpt"/>
</dbReference>
<dbReference type="PANTHER" id="PTHR44111:SF1">
    <property type="entry name" value="ELONGATOR COMPLEX PROTEIN 2"/>
    <property type="match status" value="1"/>
</dbReference>
<evidence type="ECO:0000256" key="7">
    <source>
        <dbReference type="ARBA" id="ARBA00022574"/>
    </source>
</evidence>
<dbReference type="Pfam" id="PF00400">
    <property type="entry name" value="WD40"/>
    <property type="match status" value="3"/>
</dbReference>
<sequence length="211" mass="23876">MAAEIWLWQVGSWKAVGRLQSHSLTVTQMEFSRDDSMLLAVSRDRQFSVFTIKRTGTDEISHQLLARQEAHKRIIWSCSWNPFGHQFATGSRDKTVKIWAVEQESSVKQLMTLPQFNSSVTALSWIGVDRQRNHGLLAVGMENGLIELWGLTINKTAAANLAVRLDTSLCHVSSVNRLSWRNPEKSEECRRVQLASCGADHCVRVFDVIPK</sequence>
<dbReference type="AlphaFoldDB" id="A0A9Q0VUY0"/>
<feature type="repeat" description="WD" evidence="11">
    <location>
        <begin position="68"/>
        <end position="109"/>
    </location>
</feature>
<evidence type="ECO:0000256" key="8">
    <source>
        <dbReference type="ARBA" id="ARBA00022694"/>
    </source>
</evidence>
<evidence type="ECO:0000256" key="3">
    <source>
        <dbReference type="ARBA" id="ARBA00005043"/>
    </source>
</evidence>
<keyword evidence="10" id="KW-0539">Nucleus</keyword>
<comment type="subcellular location">
    <subcellularLocation>
        <location evidence="2">Cytoplasm</location>
    </subcellularLocation>
    <subcellularLocation>
        <location evidence="1">Nucleus</location>
    </subcellularLocation>
</comment>
<protein>
    <recommendedName>
        <fullName evidence="5">Elongator complex protein 2</fullName>
    </recommendedName>
</protein>
<evidence type="ECO:0000256" key="5">
    <source>
        <dbReference type="ARBA" id="ARBA00020267"/>
    </source>
</evidence>
<dbReference type="GO" id="GO:0005737">
    <property type="term" value="C:cytoplasm"/>
    <property type="evidence" value="ECO:0007669"/>
    <property type="project" value="UniProtKB-SubCell"/>
</dbReference>
<evidence type="ECO:0000256" key="10">
    <source>
        <dbReference type="ARBA" id="ARBA00023242"/>
    </source>
</evidence>
<accession>A0A9Q0VUY0</accession>
<dbReference type="Proteomes" id="UP001151532">
    <property type="component" value="Chromosome 16"/>
</dbReference>
<dbReference type="SMART" id="SM00320">
    <property type="entry name" value="WD40"/>
    <property type="match status" value="4"/>
</dbReference>
<evidence type="ECO:0000256" key="11">
    <source>
        <dbReference type="PROSITE-ProRule" id="PRU00221"/>
    </source>
</evidence>
<dbReference type="GO" id="GO:0002098">
    <property type="term" value="P:tRNA wobble uridine modification"/>
    <property type="evidence" value="ECO:0007669"/>
    <property type="project" value="InterPro"/>
</dbReference>
<evidence type="ECO:0000313" key="13">
    <source>
        <dbReference type="Proteomes" id="UP001151532"/>
    </source>
</evidence>
<proteinExistence type="inferred from homology"/>
<comment type="caution">
    <text evidence="12">The sequence shown here is derived from an EMBL/GenBank/DDBJ whole genome shotgun (WGS) entry which is preliminary data.</text>
</comment>
<dbReference type="PANTHER" id="PTHR44111">
    <property type="entry name" value="ELONGATOR COMPLEX PROTEIN 2"/>
    <property type="match status" value="1"/>
</dbReference>
<dbReference type="EMBL" id="JAPFFK010000007">
    <property type="protein sequence ID" value="KAJ6754806.1"/>
    <property type="molecule type" value="Genomic_DNA"/>
</dbReference>
<evidence type="ECO:0000313" key="12">
    <source>
        <dbReference type="EMBL" id="KAJ6754806.1"/>
    </source>
</evidence>
<reference evidence="12" key="2">
    <citation type="journal article" date="2023" name="Int. J. Mol. Sci.">
        <title>De Novo Assembly and Annotation of 11 Diverse Shrub Willow (Salix) Genomes Reveals Novel Gene Organization in Sex-Linked Regions.</title>
        <authorList>
            <person name="Hyden B."/>
            <person name="Feng K."/>
            <person name="Yates T.B."/>
            <person name="Jawdy S."/>
            <person name="Cereghino C."/>
            <person name="Smart L.B."/>
            <person name="Muchero W."/>
        </authorList>
    </citation>
    <scope>NUCLEOTIDE SEQUENCE</scope>
    <source>
        <tissue evidence="12">Shoot tip</tissue>
    </source>
</reference>
<dbReference type="InterPro" id="IPR036322">
    <property type="entry name" value="WD40_repeat_dom_sf"/>
</dbReference>
<dbReference type="GO" id="GO:0005634">
    <property type="term" value="C:nucleus"/>
    <property type="evidence" value="ECO:0007669"/>
    <property type="project" value="UniProtKB-SubCell"/>
</dbReference>
<gene>
    <name evidence="12" type="ORF">OIU79_027424</name>
</gene>
<evidence type="ECO:0000256" key="9">
    <source>
        <dbReference type="ARBA" id="ARBA00022737"/>
    </source>
</evidence>
<dbReference type="InterPro" id="IPR015943">
    <property type="entry name" value="WD40/YVTN_repeat-like_dom_sf"/>
</dbReference>
<name>A0A9Q0VUY0_SALPP</name>
<keyword evidence="7 11" id="KW-0853">WD repeat</keyword>
<dbReference type="InterPro" id="IPR037289">
    <property type="entry name" value="Elp2"/>
</dbReference>
<reference evidence="12" key="1">
    <citation type="submission" date="2022-11" db="EMBL/GenBank/DDBJ databases">
        <authorList>
            <person name="Hyden B.L."/>
            <person name="Feng K."/>
            <person name="Yates T."/>
            <person name="Jawdy S."/>
            <person name="Smart L.B."/>
            <person name="Muchero W."/>
        </authorList>
    </citation>
    <scope>NUCLEOTIDE SEQUENCE</scope>
    <source>
        <tissue evidence="12">Shoot tip</tissue>
    </source>
</reference>
<evidence type="ECO:0000256" key="1">
    <source>
        <dbReference type="ARBA" id="ARBA00004123"/>
    </source>
</evidence>
<keyword evidence="13" id="KW-1185">Reference proteome</keyword>
<organism evidence="12 13">
    <name type="scientific">Salix purpurea</name>
    <name type="common">Purple osier willow</name>
    <dbReference type="NCBI Taxonomy" id="77065"/>
    <lineage>
        <taxon>Eukaryota</taxon>
        <taxon>Viridiplantae</taxon>
        <taxon>Streptophyta</taxon>
        <taxon>Embryophyta</taxon>
        <taxon>Tracheophyta</taxon>
        <taxon>Spermatophyta</taxon>
        <taxon>Magnoliopsida</taxon>
        <taxon>eudicotyledons</taxon>
        <taxon>Gunneridae</taxon>
        <taxon>Pentapetalae</taxon>
        <taxon>rosids</taxon>
        <taxon>fabids</taxon>
        <taxon>Malpighiales</taxon>
        <taxon>Salicaceae</taxon>
        <taxon>Saliceae</taxon>
        <taxon>Salix</taxon>
    </lineage>
</organism>